<dbReference type="EMBL" id="WTYW01000006">
    <property type="protein sequence ID" value="MXO87079.1"/>
    <property type="molecule type" value="Genomic_DNA"/>
</dbReference>
<dbReference type="RefSeq" id="WP_160685342.1">
    <property type="nucleotide sequence ID" value="NZ_WTYW01000006.1"/>
</dbReference>
<feature type="signal peptide" evidence="2">
    <location>
        <begin position="1"/>
        <end position="20"/>
    </location>
</feature>
<comment type="caution">
    <text evidence="3">The sequence shown here is derived from an EMBL/GenBank/DDBJ whole genome shotgun (WGS) entry which is preliminary data.</text>
</comment>
<keyword evidence="4" id="KW-1185">Reference proteome</keyword>
<accession>A0A844ZN53</accession>
<feature type="compositionally biased region" description="Acidic residues" evidence="1">
    <location>
        <begin position="52"/>
        <end position="62"/>
    </location>
</feature>
<organism evidence="3 4">
    <name type="scientific">Parapontixanthobacter aurantiacus</name>
    <dbReference type="NCBI Taxonomy" id="1463599"/>
    <lineage>
        <taxon>Bacteria</taxon>
        <taxon>Pseudomonadati</taxon>
        <taxon>Pseudomonadota</taxon>
        <taxon>Alphaproteobacteria</taxon>
        <taxon>Sphingomonadales</taxon>
        <taxon>Erythrobacteraceae</taxon>
        <taxon>Parapontixanthobacter</taxon>
    </lineage>
</organism>
<dbReference type="Proteomes" id="UP000433104">
    <property type="component" value="Unassembled WGS sequence"/>
</dbReference>
<gene>
    <name evidence="3" type="ORF">GRI38_13675</name>
</gene>
<evidence type="ECO:0000256" key="1">
    <source>
        <dbReference type="SAM" id="MobiDB-lite"/>
    </source>
</evidence>
<dbReference type="AlphaFoldDB" id="A0A844ZN53"/>
<feature type="chain" id="PRO_5032372063" description="Secreted protein" evidence="2">
    <location>
        <begin position="21"/>
        <end position="83"/>
    </location>
</feature>
<feature type="compositionally biased region" description="Low complexity" evidence="1">
    <location>
        <begin position="38"/>
        <end position="50"/>
    </location>
</feature>
<sequence>MMNRSTLFASVLLLPLAACGGGEDEVADTTFEERASAPVVVDDGSGPVPDNEVGDTQDDVEIDGQGGRPDDNMVNTDVADEEE</sequence>
<protein>
    <recommendedName>
        <fullName evidence="5">Secreted protein</fullName>
    </recommendedName>
</protein>
<evidence type="ECO:0000256" key="2">
    <source>
        <dbReference type="SAM" id="SignalP"/>
    </source>
</evidence>
<evidence type="ECO:0008006" key="5">
    <source>
        <dbReference type="Google" id="ProtNLM"/>
    </source>
</evidence>
<evidence type="ECO:0000313" key="3">
    <source>
        <dbReference type="EMBL" id="MXO87079.1"/>
    </source>
</evidence>
<keyword evidence="2" id="KW-0732">Signal</keyword>
<evidence type="ECO:0000313" key="4">
    <source>
        <dbReference type="Proteomes" id="UP000433104"/>
    </source>
</evidence>
<proteinExistence type="predicted"/>
<reference evidence="3 4" key="1">
    <citation type="submission" date="2019-12" db="EMBL/GenBank/DDBJ databases">
        <title>Genomic-based taxomic classification of the family Erythrobacteraceae.</title>
        <authorList>
            <person name="Xu L."/>
        </authorList>
    </citation>
    <scope>NUCLEOTIDE SEQUENCE [LARGE SCALE GENOMIC DNA]</scope>
    <source>
        <strain evidence="3 4">MCCC 1A09962</strain>
    </source>
</reference>
<feature type="region of interest" description="Disordered" evidence="1">
    <location>
        <begin position="37"/>
        <end position="83"/>
    </location>
</feature>
<name>A0A844ZN53_9SPHN</name>